<sequence length="72" mass="8239">MQKASEVGVQCCVRAKIDMQSANGCLRDPTIYRCKPEVHPRTGTKYKLSMTYTVLSKRKLTWFVEQGLVDGW</sequence>
<dbReference type="PANTHER" id="PTHR43097:SF5">
    <property type="entry name" value="GLUTAMATE--TRNA LIGASE"/>
    <property type="match status" value="1"/>
</dbReference>
<keyword evidence="5 7" id="KW-0030">Aminoacyl-tRNA synthetase</keyword>
<dbReference type="STRING" id="104452.A0A0L7KRS7"/>
<keyword evidence="1" id="KW-0436">Ligase</keyword>
<dbReference type="GO" id="GO:0005829">
    <property type="term" value="C:cytosol"/>
    <property type="evidence" value="ECO:0007669"/>
    <property type="project" value="TreeGrafter"/>
</dbReference>
<dbReference type="SUPFAM" id="SSF52374">
    <property type="entry name" value="Nucleotidylyl transferase"/>
    <property type="match status" value="1"/>
</dbReference>
<evidence type="ECO:0000256" key="5">
    <source>
        <dbReference type="ARBA" id="ARBA00023146"/>
    </source>
</evidence>
<evidence type="ECO:0000313" key="7">
    <source>
        <dbReference type="EMBL" id="KOB65993.1"/>
    </source>
</evidence>
<dbReference type="InterPro" id="IPR020058">
    <property type="entry name" value="Glu/Gln-tRNA-synth_Ib_cat-dom"/>
</dbReference>
<dbReference type="InterPro" id="IPR050132">
    <property type="entry name" value="Gln/Glu-tRNA_Ligase"/>
</dbReference>
<evidence type="ECO:0000259" key="6">
    <source>
        <dbReference type="Pfam" id="PF00749"/>
    </source>
</evidence>
<dbReference type="Gene3D" id="1.10.1160.10">
    <property type="entry name" value="Glutamyl-trna Synthetase, Domain 2"/>
    <property type="match status" value="1"/>
</dbReference>
<dbReference type="InterPro" id="IPR020061">
    <property type="entry name" value="Glu_tRNA_lig_a-bdl"/>
</dbReference>
<evidence type="ECO:0000256" key="3">
    <source>
        <dbReference type="ARBA" id="ARBA00022840"/>
    </source>
</evidence>
<keyword evidence="8" id="KW-1185">Reference proteome</keyword>
<evidence type="ECO:0000256" key="4">
    <source>
        <dbReference type="ARBA" id="ARBA00022917"/>
    </source>
</evidence>
<dbReference type="Proteomes" id="UP000037510">
    <property type="component" value="Unassembled WGS sequence"/>
</dbReference>
<evidence type="ECO:0000256" key="1">
    <source>
        <dbReference type="ARBA" id="ARBA00022598"/>
    </source>
</evidence>
<dbReference type="Gene3D" id="3.90.800.10">
    <property type="entry name" value="Glutamyl-tRNA Synthetase, Domain 3"/>
    <property type="match status" value="1"/>
</dbReference>
<dbReference type="EMBL" id="JTDY01006465">
    <property type="protein sequence ID" value="KOB65993.1"/>
    <property type="molecule type" value="Genomic_DNA"/>
</dbReference>
<evidence type="ECO:0000313" key="8">
    <source>
        <dbReference type="Proteomes" id="UP000037510"/>
    </source>
</evidence>
<proteinExistence type="predicted"/>
<accession>A0A0L7KRS7</accession>
<protein>
    <submittedName>
        <fullName evidence="7">Bifunctional aminoacyl-tRNA synthetase</fullName>
    </submittedName>
</protein>
<name>A0A0L7KRS7_OPEBR</name>
<dbReference type="GO" id="GO:0017102">
    <property type="term" value="C:methionyl glutamyl tRNA synthetase complex"/>
    <property type="evidence" value="ECO:0007669"/>
    <property type="project" value="TreeGrafter"/>
</dbReference>
<reference evidence="7 8" key="1">
    <citation type="journal article" date="2015" name="Genome Biol. Evol.">
        <title>The genome of winter moth (Operophtera brumata) provides a genomic perspective on sexual dimorphism and phenology.</title>
        <authorList>
            <person name="Derks M.F."/>
            <person name="Smit S."/>
            <person name="Salis L."/>
            <person name="Schijlen E."/>
            <person name="Bossers A."/>
            <person name="Mateman C."/>
            <person name="Pijl A.S."/>
            <person name="de Ridder D."/>
            <person name="Groenen M.A."/>
            <person name="Visser M.E."/>
            <person name="Megens H.J."/>
        </authorList>
    </citation>
    <scope>NUCLEOTIDE SEQUENCE [LARGE SCALE GENOMIC DNA]</scope>
    <source>
        <strain evidence="7">WM2013NL</strain>
        <tissue evidence="7">Head and thorax</tissue>
    </source>
</reference>
<organism evidence="7 8">
    <name type="scientific">Operophtera brumata</name>
    <name type="common">Winter moth</name>
    <name type="synonym">Phalaena brumata</name>
    <dbReference type="NCBI Taxonomy" id="104452"/>
    <lineage>
        <taxon>Eukaryota</taxon>
        <taxon>Metazoa</taxon>
        <taxon>Ecdysozoa</taxon>
        <taxon>Arthropoda</taxon>
        <taxon>Hexapoda</taxon>
        <taxon>Insecta</taxon>
        <taxon>Pterygota</taxon>
        <taxon>Neoptera</taxon>
        <taxon>Endopterygota</taxon>
        <taxon>Lepidoptera</taxon>
        <taxon>Glossata</taxon>
        <taxon>Ditrysia</taxon>
        <taxon>Geometroidea</taxon>
        <taxon>Geometridae</taxon>
        <taxon>Larentiinae</taxon>
        <taxon>Operophtera</taxon>
    </lineage>
</organism>
<comment type="caution">
    <text evidence="7">The sequence shown here is derived from an EMBL/GenBank/DDBJ whole genome shotgun (WGS) entry which is preliminary data.</text>
</comment>
<dbReference type="GO" id="GO:0004818">
    <property type="term" value="F:glutamate-tRNA ligase activity"/>
    <property type="evidence" value="ECO:0007669"/>
    <property type="project" value="TreeGrafter"/>
</dbReference>
<evidence type="ECO:0000256" key="2">
    <source>
        <dbReference type="ARBA" id="ARBA00022741"/>
    </source>
</evidence>
<keyword evidence="2" id="KW-0547">Nucleotide-binding</keyword>
<dbReference type="AlphaFoldDB" id="A0A0L7KRS7"/>
<keyword evidence="4" id="KW-0648">Protein biosynthesis</keyword>
<gene>
    <name evidence="7" type="ORF">OBRU01_21884</name>
</gene>
<dbReference type="Pfam" id="PF00749">
    <property type="entry name" value="tRNA-synt_1c"/>
    <property type="match status" value="1"/>
</dbReference>
<dbReference type="GO" id="GO:0006424">
    <property type="term" value="P:glutamyl-tRNA aminoacylation"/>
    <property type="evidence" value="ECO:0007669"/>
    <property type="project" value="TreeGrafter"/>
</dbReference>
<dbReference type="GO" id="GO:0005524">
    <property type="term" value="F:ATP binding"/>
    <property type="evidence" value="ECO:0007669"/>
    <property type="project" value="UniProtKB-KW"/>
</dbReference>
<keyword evidence="3" id="KW-0067">ATP-binding</keyword>
<feature type="domain" description="Glutamyl/glutaminyl-tRNA synthetase class Ib catalytic" evidence="6">
    <location>
        <begin position="1"/>
        <end position="52"/>
    </location>
</feature>
<dbReference type="PANTHER" id="PTHR43097">
    <property type="entry name" value="GLUTAMINE-TRNA LIGASE"/>
    <property type="match status" value="1"/>
</dbReference>